<gene>
    <name evidence="2" type="ORF">S01H1_43933</name>
</gene>
<accession>X0UW35</accession>
<comment type="caution">
    <text evidence="2">The sequence shown here is derived from an EMBL/GenBank/DDBJ whole genome shotgun (WGS) entry which is preliminary data.</text>
</comment>
<feature type="region of interest" description="Disordered" evidence="1">
    <location>
        <begin position="98"/>
        <end position="125"/>
    </location>
</feature>
<reference evidence="2" key="1">
    <citation type="journal article" date="2014" name="Front. Microbiol.">
        <title>High frequency of phylogenetically diverse reductive dehalogenase-homologous genes in deep subseafloor sedimentary metagenomes.</title>
        <authorList>
            <person name="Kawai M."/>
            <person name="Futagami T."/>
            <person name="Toyoda A."/>
            <person name="Takaki Y."/>
            <person name="Nishi S."/>
            <person name="Hori S."/>
            <person name="Arai W."/>
            <person name="Tsubouchi T."/>
            <person name="Morono Y."/>
            <person name="Uchiyama I."/>
            <person name="Ito T."/>
            <person name="Fujiyama A."/>
            <person name="Inagaki F."/>
            <person name="Takami H."/>
        </authorList>
    </citation>
    <scope>NUCLEOTIDE SEQUENCE</scope>
    <source>
        <strain evidence="2">Expedition CK06-06</strain>
    </source>
</reference>
<protein>
    <submittedName>
        <fullName evidence="2">Uncharacterized protein</fullName>
    </submittedName>
</protein>
<evidence type="ECO:0000256" key="1">
    <source>
        <dbReference type="SAM" id="MobiDB-lite"/>
    </source>
</evidence>
<feature type="non-terminal residue" evidence="2">
    <location>
        <position position="265"/>
    </location>
</feature>
<dbReference type="EMBL" id="BARS01028005">
    <property type="protein sequence ID" value="GAG03412.1"/>
    <property type="molecule type" value="Genomic_DNA"/>
</dbReference>
<evidence type="ECO:0000313" key="2">
    <source>
        <dbReference type="EMBL" id="GAG03412.1"/>
    </source>
</evidence>
<organism evidence="2">
    <name type="scientific">marine sediment metagenome</name>
    <dbReference type="NCBI Taxonomy" id="412755"/>
    <lineage>
        <taxon>unclassified sequences</taxon>
        <taxon>metagenomes</taxon>
        <taxon>ecological metagenomes</taxon>
    </lineage>
</organism>
<sequence length="265" mass="30746">RLERMQQLLYSHNLNGINMEDSTKEYRNAYGGLVESLGLTNVDTMNQKTIEYKIEEENAQSIIEKIFSQDQIDKLYESIGRDKLKTIQNKISKNVIKRDGKDEPTEIGDIKMPSTSSKKPPKIITQKEKRDTVGEYFRNTLALFILFDDENDSDCGEKNVIDGLDIIKKKSELTILESKEDLCANKLRIMECYYAISYDVKNAERDSIFAEKMIKYINSRIGTFKYMITEMEKDNLSDLINIYCNIKSSFMAIKTKHHPKNKESE</sequence>
<feature type="non-terminal residue" evidence="2">
    <location>
        <position position="1"/>
    </location>
</feature>
<feature type="compositionally biased region" description="Low complexity" evidence="1">
    <location>
        <begin position="113"/>
        <end position="124"/>
    </location>
</feature>
<dbReference type="AlphaFoldDB" id="X0UW35"/>
<proteinExistence type="predicted"/>
<name>X0UW35_9ZZZZ</name>